<protein>
    <submittedName>
        <fullName evidence="2">Uncharacterized protein</fullName>
    </submittedName>
</protein>
<feature type="compositionally biased region" description="Low complexity" evidence="1">
    <location>
        <begin position="33"/>
        <end position="51"/>
    </location>
</feature>
<dbReference type="AlphaFoldDB" id="A0A7C8J744"/>
<proteinExistence type="predicted"/>
<dbReference type="Proteomes" id="UP000475325">
    <property type="component" value="Unassembled WGS sequence"/>
</dbReference>
<organism evidence="2 3">
    <name type="scientific">Orbilia oligospora</name>
    <name type="common">Nematode-trapping fungus</name>
    <name type="synonym">Arthrobotrys oligospora</name>
    <dbReference type="NCBI Taxonomy" id="2813651"/>
    <lineage>
        <taxon>Eukaryota</taxon>
        <taxon>Fungi</taxon>
        <taxon>Dikarya</taxon>
        <taxon>Ascomycota</taxon>
        <taxon>Pezizomycotina</taxon>
        <taxon>Orbiliomycetes</taxon>
        <taxon>Orbiliales</taxon>
        <taxon>Orbiliaceae</taxon>
        <taxon>Orbilia</taxon>
    </lineage>
</organism>
<feature type="region of interest" description="Disordered" evidence="1">
    <location>
        <begin position="29"/>
        <end position="58"/>
    </location>
</feature>
<comment type="caution">
    <text evidence="2">The sequence shown here is derived from an EMBL/GenBank/DDBJ whole genome shotgun (WGS) entry which is preliminary data.</text>
</comment>
<feature type="region of interest" description="Disordered" evidence="1">
    <location>
        <begin position="101"/>
        <end position="143"/>
    </location>
</feature>
<evidence type="ECO:0000256" key="1">
    <source>
        <dbReference type="SAM" id="MobiDB-lite"/>
    </source>
</evidence>
<dbReference type="EMBL" id="WIQW01000028">
    <property type="protein sequence ID" value="KAF3099470.1"/>
    <property type="molecule type" value="Genomic_DNA"/>
</dbReference>
<name>A0A7C8J744_ORBOL</name>
<reference evidence="2 3" key="1">
    <citation type="submission" date="2019-06" db="EMBL/GenBank/DDBJ databases">
        <authorList>
            <person name="Palmer J.M."/>
        </authorList>
    </citation>
    <scope>NUCLEOTIDE SEQUENCE [LARGE SCALE GENOMIC DNA]</scope>
    <source>
        <strain evidence="2 3">TWF102</strain>
    </source>
</reference>
<sequence length="188" mass="21249">MIMSCIPTIFRRSSKGEIEKIEKTATRRPSLFSIKSAKSAKSARSRNSGSSYQNKRQSQVYELTDRRWYMYTVTQPDGEVEKQMVALPPAVAERLNLSLRADEESEPPSPRTASPSIPIPSDPFPMEASLPPSPTSPHHDRQRSNATFLSGYLDRDHHYEDAITRLYDEDEICETCIDIPITNISSNT</sequence>
<evidence type="ECO:0000313" key="3">
    <source>
        <dbReference type="Proteomes" id="UP000475325"/>
    </source>
</evidence>
<accession>A0A7C8J744</accession>
<evidence type="ECO:0000313" key="2">
    <source>
        <dbReference type="EMBL" id="KAF3099470.1"/>
    </source>
</evidence>
<gene>
    <name evidence="2" type="ORF">TWF102_005445</name>
</gene>